<feature type="region of interest" description="Disordered" evidence="7">
    <location>
        <begin position="586"/>
        <end position="610"/>
    </location>
</feature>
<dbReference type="Pfam" id="PF00005">
    <property type="entry name" value="ABC_tran"/>
    <property type="match status" value="1"/>
</dbReference>
<dbReference type="PROSITE" id="PS50929">
    <property type="entry name" value="ABC_TM1F"/>
    <property type="match status" value="1"/>
</dbReference>
<evidence type="ECO:0000256" key="6">
    <source>
        <dbReference type="ARBA" id="ARBA00023136"/>
    </source>
</evidence>
<feature type="transmembrane region" description="Helical" evidence="8">
    <location>
        <begin position="165"/>
        <end position="185"/>
    </location>
</feature>
<dbReference type="InterPro" id="IPR039421">
    <property type="entry name" value="Type_1_exporter"/>
</dbReference>
<keyword evidence="2 8" id="KW-0812">Transmembrane</keyword>
<sequence>MKPLDPRLVRTASAVRVHLAVTVATGAAVTGLILVQAWLLARVITGAASGAGTAELGWAIGAVAAVAVARAAMAYGAETAALRSAAKAKSQLRRRLVAHVTGTAGADGPREGRGDDDSRGPAQGSGVEAVWLSGQTGSEEGTSTPRAGELVTLATRGLDALDDYFARYLPQLALAALVPAAVLVVVASADWISAAVIAVTLPLIPLFMALVGLHTQARTQRQWQLLNRLGGHFLDVVEGLPTLAIFRRAKAQAAIIRRITDEHRRTTMSTLRVAFLSAFVLELLSTLAVALVAVEIGIRLMYGMLDYQTALLVLILAPEAYLPLREVGSRFHASMEGVAAAEQVFTELERRRASGVDDAERPTPTQRPRSGARNRTLQESTPLERRRASGVDDGDTEGDTRRPRSRARSRTLQENTELERRQASGVDDGDTAGDTRRPRSRARSRTLQENTELERRRASGVDDAERPAPTQRPRSGARNRTLQENTELETQPASGVDDGDTEGDTRRPRSRADAAPAGRRDAAWIRLEDVRLVYPGRETPALDGASLLIEPGRSVLLVGPSGSGKSSLLSLLLRFTEPVSGRIVVRGADDRPGAGGAEHTPDGSAPDGAEWTPLQSIPADAWRRRIAWVPQSPYLFDDTVAGNIRLGSPEAGIDEVRLAAERAEADEFVRALPEGYETRLGERGARLSAGQRQRIAVARAFLRDAPIVLLDEPTAHLDPDNAAAVRTAVTRLLSGRTGVVVAHDTRWADAVDEVVSVREGRVESGVAS</sequence>
<dbReference type="InterPro" id="IPR036640">
    <property type="entry name" value="ABC1_TM_sf"/>
</dbReference>
<feature type="compositionally biased region" description="Basic and acidic residues" evidence="7">
    <location>
        <begin position="108"/>
        <end position="119"/>
    </location>
</feature>
<feature type="domain" description="ABC transmembrane type-1" evidence="10">
    <location>
        <begin position="20"/>
        <end position="336"/>
    </location>
</feature>
<dbReference type="RefSeq" id="WP_344142277.1">
    <property type="nucleotide sequence ID" value="NZ_BAAAQI010000004.1"/>
</dbReference>
<protein>
    <submittedName>
        <fullName evidence="11">ABC transporter ATP-binding protein/permease</fullName>
    </submittedName>
</protein>
<feature type="domain" description="ABC transporter" evidence="9">
    <location>
        <begin position="525"/>
        <end position="768"/>
    </location>
</feature>
<dbReference type="EMBL" id="JBHSIY010000010">
    <property type="protein sequence ID" value="MFC4867484.1"/>
    <property type="molecule type" value="Genomic_DNA"/>
</dbReference>
<evidence type="ECO:0000256" key="2">
    <source>
        <dbReference type="ARBA" id="ARBA00022692"/>
    </source>
</evidence>
<dbReference type="PROSITE" id="PS50893">
    <property type="entry name" value="ABC_TRANSPORTER_2"/>
    <property type="match status" value="1"/>
</dbReference>
<feature type="region of interest" description="Disordered" evidence="7">
    <location>
        <begin position="102"/>
        <end position="125"/>
    </location>
</feature>
<evidence type="ECO:0000259" key="9">
    <source>
        <dbReference type="PROSITE" id="PS50893"/>
    </source>
</evidence>
<dbReference type="SMART" id="SM00382">
    <property type="entry name" value="AAA"/>
    <property type="match status" value="1"/>
</dbReference>
<organism evidence="11 12">
    <name type="scientific">Streptomonospora arabica</name>
    <dbReference type="NCBI Taxonomy" id="412417"/>
    <lineage>
        <taxon>Bacteria</taxon>
        <taxon>Bacillati</taxon>
        <taxon>Actinomycetota</taxon>
        <taxon>Actinomycetes</taxon>
        <taxon>Streptosporangiales</taxon>
        <taxon>Nocardiopsidaceae</taxon>
        <taxon>Streptomonospora</taxon>
    </lineage>
</organism>
<feature type="compositionally biased region" description="Basic and acidic residues" evidence="7">
    <location>
        <begin position="452"/>
        <end position="466"/>
    </location>
</feature>
<keyword evidence="3" id="KW-0547">Nucleotide-binding</keyword>
<dbReference type="CDD" id="cd18584">
    <property type="entry name" value="ABC_6TM_AarD_CydD"/>
    <property type="match status" value="1"/>
</dbReference>
<evidence type="ECO:0000256" key="8">
    <source>
        <dbReference type="SAM" id="Phobius"/>
    </source>
</evidence>
<dbReference type="InterPro" id="IPR003593">
    <property type="entry name" value="AAA+_ATPase"/>
</dbReference>
<dbReference type="SUPFAM" id="SSF90123">
    <property type="entry name" value="ABC transporter transmembrane region"/>
    <property type="match status" value="1"/>
</dbReference>
<dbReference type="InterPro" id="IPR017871">
    <property type="entry name" value="ABC_transporter-like_CS"/>
</dbReference>
<evidence type="ECO:0000256" key="5">
    <source>
        <dbReference type="ARBA" id="ARBA00022989"/>
    </source>
</evidence>
<evidence type="ECO:0000256" key="4">
    <source>
        <dbReference type="ARBA" id="ARBA00022840"/>
    </source>
</evidence>
<feature type="compositionally biased region" description="Basic and acidic residues" evidence="7">
    <location>
        <begin position="350"/>
        <end position="361"/>
    </location>
</feature>
<name>A0ABV9SMC2_9ACTN</name>
<evidence type="ECO:0000256" key="1">
    <source>
        <dbReference type="ARBA" id="ARBA00004651"/>
    </source>
</evidence>
<dbReference type="InterPro" id="IPR003439">
    <property type="entry name" value="ABC_transporter-like_ATP-bd"/>
</dbReference>
<dbReference type="SUPFAM" id="SSF52540">
    <property type="entry name" value="P-loop containing nucleoside triphosphate hydrolases"/>
    <property type="match status" value="1"/>
</dbReference>
<gene>
    <name evidence="11" type="ORF">ACFPCZ_12675</name>
</gene>
<feature type="compositionally biased region" description="Basic and acidic residues" evidence="7">
    <location>
        <begin position="503"/>
        <end position="519"/>
    </location>
</feature>
<feature type="compositionally biased region" description="Polar residues" evidence="7">
    <location>
        <begin position="363"/>
        <end position="381"/>
    </location>
</feature>
<feature type="transmembrane region" description="Helical" evidence="8">
    <location>
        <begin position="273"/>
        <end position="294"/>
    </location>
</feature>
<comment type="subcellular location">
    <subcellularLocation>
        <location evidence="1">Cell membrane</location>
        <topology evidence="1">Multi-pass membrane protein</topology>
    </subcellularLocation>
</comment>
<accession>A0ABV9SMC2</accession>
<evidence type="ECO:0000313" key="12">
    <source>
        <dbReference type="Proteomes" id="UP001595858"/>
    </source>
</evidence>
<proteinExistence type="predicted"/>
<dbReference type="InterPro" id="IPR011527">
    <property type="entry name" value="ABC1_TM_dom"/>
</dbReference>
<feature type="transmembrane region" description="Helical" evidence="8">
    <location>
        <begin position="56"/>
        <end position="77"/>
    </location>
</feature>
<dbReference type="Gene3D" id="1.20.1560.10">
    <property type="entry name" value="ABC transporter type 1, transmembrane domain"/>
    <property type="match status" value="1"/>
</dbReference>
<dbReference type="PANTHER" id="PTHR24221">
    <property type="entry name" value="ATP-BINDING CASSETTE SUB-FAMILY B"/>
    <property type="match status" value="1"/>
</dbReference>
<keyword evidence="4 11" id="KW-0067">ATP-binding</keyword>
<dbReference type="InterPro" id="IPR027417">
    <property type="entry name" value="P-loop_NTPase"/>
</dbReference>
<reference evidence="12" key="1">
    <citation type="journal article" date="2019" name="Int. J. Syst. Evol. Microbiol.">
        <title>The Global Catalogue of Microorganisms (GCM) 10K type strain sequencing project: providing services to taxonomists for standard genome sequencing and annotation.</title>
        <authorList>
            <consortium name="The Broad Institute Genomics Platform"/>
            <consortium name="The Broad Institute Genome Sequencing Center for Infectious Disease"/>
            <person name="Wu L."/>
            <person name="Ma J."/>
        </authorList>
    </citation>
    <scope>NUCLEOTIDE SEQUENCE [LARGE SCALE GENOMIC DNA]</scope>
    <source>
        <strain evidence="12">CGMCC 4.7304</strain>
    </source>
</reference>
<dbReference type="Pfam" id="PF00664">
    <property type="entry name" value="ABC_membrane"/>
    <property type="match status" value="1"/>
</dbReference>
<dbReference type="PROSITE" id="PS00211">
    <property type="entry name" value="ABC_TRANSPORTER_1"/>
    <property type="match status" value="1"/>
</dbReference>
<evidence type="ECO:0000259" key="10">
    <source>
        <dbReference type="PROSITE" id="PS50929"/>
    </source>
</evidence>
<keyword evidence="12" id="KW-1185">Reference proteome</keyword>
<keyword evidence="6 8" id="KW-0472">Membrane</keyword>
<feature type="transmembrane region" description="Helical" evidence="8">
    <location>
        <begin position="191"/>
        <end position="213"/>
    </location>
</feature>
<feature type="region of interest" description="Disordered" evidence="7">
    <location>
        <begin position="350"/>
        <end position="519"/>
    </location>
</feature>
<comment type="caution">
    <text evidence="11">The sequence shown here is derived from an EMBL/GenBank/DDBJ whole genome shotgun (WGS) entry which is preliminary data.</text>
</comment>
<feature type="compositionally biased region" description="Polar residues" evidence="7">
    <location>
        <begin position="478"/>
        <end position="493"/>
    </location>
</feature>
<keyword evidence="5 8" id="KW-1133">Transmembrane helix</keyword>
<dbReference type="Gene3D" id="3.40.50.300">
    <property type="entry name" value="P-loop containing nucleotide triphosphate hydrolases"/>
    <property type="match status" value="1"/>
</dbReference>
<dbReference type="PANTHER" id="PTHR24221:SF590">
    <property type="entry name" value="COMPONENT LINKED WITH THE ASSEMBLY OF CYTOCHROME' TRANSPORT TRANSMEMBRANE ATP-BINDING PROTEIN ABC TRANSPORTER CYDD-RELATED"/>
    <property type="match status" value="1"/>
</dbReference>
<feature type="transmembrane region" description="Helical" evidence="8">
    <location>
        <begin position="21"/>
        <end position="44"/>
    </location>
</feature>
<evidence type="ECO:0000256" key="3">
    <source>
        <dbReference type="ARBA" id="ARBA00022741"/>
    </source>
</evidence>
<evidence type="ECO:0000256" key="7">
    <source>
        <dbReference type="SAM" id="MobiDB-lite"/>
    </source>
</evidence>
<dbReference type="GO" id="GO:0005524">
    <property type="term" value="F:ATP binding"/>
    <property type="evidence" value="ECO:0007669"/>
    <property type="project" value="UniProtKB-KW"/>
</dbReference>
<dbReference type="Proteomes" id="UP001595858">
    <property type="component" value="Unassembled WGS sequence"/>
</dbReference>
<evidence type="ECO:0000313" key="11">
    <source>
        <dbReference type="EMBL" id="MFC4867484.1"/>
    </source>
</evidence>